<protein>
    <recommendedName>
        <fullName evidence="10">Mitochondrial glycine transporter</fullName>
    </recommendedName>
    <alternativeName>
        <fullName evidence="10">Solute carrier family 25 member 38 homolog</fullName>
    </alternativeName>
</protein>
<organism evidence="14 15">
    <name type="scientific">Dinothrombium tinctorium</name>
    <dbReference type="NCBI Taxonomy" id="1965070"/>
    <lineage>
        <taxon>Eukaryota</taxon>
        <taxon>Metazoa</taxon>
        <taxon>Ecdysozoa</taxon>
        <taxon>Arthropoda</taxon>
        <taxon>Chelicerata</taxon>
        <taxon>Arachnida</taxon>
        <taxon>Acari</taxon>
        <taxon>Acariformes</taxon>
        <taxon>Trombidiformes</taxon>
        <taxon>Prostigmata</taxon>
        <taxon>Anystina</taxon>
        <taxon>Parasitengona</taxon>
        <taxon>Trombidioidea</taxon>
        <taxon>Trombidiidae</taxon>
        <taxon>Dinothrombium</taxon>
    </lineage>
</organism>
<dbReference type="GO" id="GO:1904983">
    <property type="term" value="P:glycine import into mitochondrion"/>
    <property type="evidence" value="ECO:0007669"/>
    <property type="project" value="UniProtKB-UniRule"/>
</dbReference>
<dbReference type="InterPro" id="IPR002067">
    <property type="entry name" value="MCP"/>
</dbReference>
<dbReference type="PANTHER" id="PTHR46181">
    <property type="entry name" value="MITOCHONDRIAL GLYCINE TRANSPORTER"/>
    <property type="match status" value="1"/>
</dbReference>
<dbReference type="STRING" id="1965070.A0A443QYA3"/>
<keyword evidence="6 10" id="KW-1133">Transmembrane helix</keyword>
<dbReference type="HAMAP" id="MF_03064">
    <property type="entry name" value="SLC25A38"/>
    <property type="match status" value="1"/>
</dbReference>
<dbReference type="EMBL" id="NCKU01003444">
    <property type="protein sequence ID" value="RWS07500.1"/>
    <property type="molecule type" value="Genomic_DNA"/>
</dbReference>
<feature type="repeat" description="Solcar" evidence="11">
    <location>
        <begin position="224"/>
        <end position="308"/>
    </location>
</feature>
<comment type="similarity">
    <text evidence="10">Belongs to the mitochondrial carrier (TC 2.A.29) family. SLC25A38 subfamily.</text>
</comment>
<dbReference type="SUPFAM" id="SSF103506">
    <property type="entry name" value="Mitochondrial carrier"/>
    <property type="match status" value="1"/>
</dbReference>
<keyword evidence="4 10" id="KW-0677">Repeat</keyword>
<reference evidence="14 15" key="1">
    <citation type="journal article" date="2018" name="Gigascience">
        <title>Genomes of trombidid mites reveal novel predicted allergens and laterally-transferred genes associated with secondary metabolism.</title>
        <authorList>
            <person name="Dong X."/>
            <person name="Chaisiri K."/>
            <person name="Xia D."/>
            <person name="Armstrong S.D."/>
            <person name="Fang Y."/>
            <person name="Donnelly M.J."/>
            <person name="Kadowaki T."/>
            <person name="McGarry J.W."/>
            <person name="Darby A.C."/>
            <person name="Makepeace B.L."/>
        </authorList>
    </citation>
    <scope>NUCLEOTIDE SEQUENCE [LARGE SCALE GENOMIC DNA]</scope>
    <source>
        <strain evidence="14">UoL-WK</strain>
    </source>
</reference>
<comment type="catalytic activity">
    <reaction evidence="9 10">
        <text>glycine(in) = glycine(out)</text>
        <dbReference type="Rhea" id="RHEA:70715"/>
        <dbReference type="ChEBI" id="CHEBI:57305"/>
    </reaction>
</comment>
<comment type="function">
    <text evidence="10">Mitochondrial glycine transporter that imports glycine into the mitochondrial matrix. Plays an important role in providing glycine for the first enzymatic step in heme biosynthesis, the condensation of glycine with succinyl-CoA to produce 5-aminolevulinate (ALA) in the miochondrial matrix.</text>
</comment>
<dbReference type="PRINTS" id="PR00926">
    <property type="entry name" value="MITOCARRIER"/>
</dbReference>
<keyword evidence="8 10" id="KW-0472">Membrane</keyword>
<dbReference type="Gene3D" id="1.50.40.10">
    <property type="entry name" value="Mitochondrial carrier domain"/>
    <property type="match status" value="2"/>
</dbReference>
<evidence type="ECO:0000313" key="12">
    <source>
        <dbReference type="EMBL" id="RWS07476.1"/>
    </source>
</evidence>
<evidence type="ECO:0000256" key="2">
    <source>
        <dbReference type="ARBA" id="ARBA00022448"/>
    </source>
</evidence>
<comment type="subcellular location">
    <subcellularLocation>
        <location evidence="1">Membrane</location>
        <topology evidence="1">Multi-pass membrane protein</topology>
    </subcellularLocation>
    <subcellularLocation>
        <location evidence="10">Mitochondrion inner membrane</location>
        <topology evidence="10">Multi-pass membrane protein</topology>
    </subcellularLocation>
</comment>
<keyword evidence="5 10" id="KW-0999">Mitochondrion inner membrane</keyword>
<comment type="caution">
    <text evidence="14">The sequence shown here is derived from an EMBL/GenBank/DDBJ whole genome shotgun (WGS) entry which is preliminary data.</text>
</comment>
<dbReference type="EMBL" id="NCKU01003460">
    <property type="protein sequence ID" value="RWS07476.1"/>
    <property type="molecule type" value="Genomic_DNA"/>
</dbReference>
<keyword evidence="2 10" id="KW-0813">Transport</keyword>
<evidence type="ECO:0000256" key="4">
    <source>
        <dbReference type="ARBA" id="ARBA00022737"/>
    </source>
</evidence>
<evidence type="ECO:0000256" key="8">
    <source>
        <dbReference type="ARBA" id="ARBA00023136"/>
    </source>
</evidence>
<dbReference type="InterPro" id="IPR023395">
    <property type="entry name" value="MCP_dom_sf"/>
</dbReference>
<evidence type="ECO:0000256" key="1">
    <source>
        <dbReference type="ARBA" id="ARBA00004141"/>
    </source>
</evidence>
<gene>
    <name evidence="13" type="ORF">B4U79_04468</name>
    <name evidence="12" type="ORF">B4U79_06309</name>
    <name evidence="14" type="ORF">B4U79_12384</name>
</gene>
<evidence type="ECO:0000256" key="3">
    <source>
        <dbReference type="ARBA" id="ARBA00022692"/>
    </source>
</evidence>
<evidence type="ECO:0000256" key="6">
    <source>
        <dbReference type="ARBA" id="ARBA00022989"/>
    </source>
</evidence>
<dbReference type="EMBL" id="NCKU01003183">
    <property type="protein sequence ID" value="RWS08017.1"/>
    <property type="molecule type" value="Genomic_DNA"/>
</dbReference>
<sequence length="312" mass="34728">MTKNTELYDILNYGQNLSNLDTGEADTWFCHPIVKSFMIGSISGTSSTILFQPLDLIKTRMQNECIARKGRMISIVINTIKNENVTGLWKGTVPSLLRCVPGIGIYFSSLHWMQSNLVDAHRDPNAFEAIILGVLARSVAGTILMPFTVIKTRFESGIFQYASISEAIKMTYFKEGARGLFKGLTPTLLRDAPFSGLYYMFYSQLKNLVDSKQSPSLLSVPPSLRPVAIFSCGLSAGLLSSIVTHPADVFKTKMQLQPTKHRNLINTVIIVVKEQGIQAFFVGLVPRMIRRTLMASMAWTVYDSLMQNIGLK</sequence>
<dbReference type="AlphaFoldDB" id="A0A443QYA3"/>
<evidence type="ECO:0000256" key="10">
    <source>
        <dbReference type="HAMAP-Rule" id="MF_03064"/>
    </source>
</evidence>
<evidence type="ECO:0000313" key="15">
    <source>
        <dbReference type="Proteomes" id="UP000285301"/>
    </source>
</evidence>
<proteinExistence type="inferred from homology"/>
<dbReference type="PROSITE" id="PS50920">
    <property type="entry name" value="SOLCAR"/>
    <property type="match status" value="3"/>
</dbReference>
<dbReference type="Pfam" id="PF00153">
    <property type="entry name" value="Mito_carr"/>
    <property type="match status" value="3"/>
</dbReference>
<reference evidence="14" key="2">
    <citation type="submission" date="2018-11" db="EMBL/GenBank/DDBJ databases">
        <title>Trombidioid mite genomics.</title>
        <authorList>
            <person name="Dong X."/>
        </authorList>
    </citation>
    <scope>NUCLEOTIDE SEQUENCE</scope>
    <source>
        <strain evidence="14">UoL-WK</strain>
    </source>
</reference>
<name>A0A443QYA3_9ACAR</name>
<evidence type="ECO:0000256" key="11">
    <source>
        <dbReference type="PROSITE-ProRule" id="PRU00282"/>
    </source>
</evidence>
<accession>A0A443QYA3</accession>
<evidence type="ECO:0000313" key="14">
    <source>
        <dbReference type="EMBL" id="RWS08017.1"/>
    </source>
</evidence>
<dbReference type="Proteomes" id="UP000285301">
    <property type="component" value="Unassembled WGS sequence"/>
</dbReference>
<evidence type="ECO:0000256" key="9">
    <source>
        <dbReference type="ARBA" id="ARBA00034060"/>
    </source>
</evidence>
<feature type="repeat" description="Solcar" evidence="11">
    <location>
        <begin position="124"/>
        <end position="208"/>
    </location>
</feature>
<keyword evidence="7 10" id="KW-0496">Mitochondrion</keyword>
<keyword evidence="3 10" id="KW-0812">Transmembrane</keyword>
<dbReference type="GO" id="GO:0005743">
    <property type="term" value="C:mitochondrial inner membrane"/>
    <property type="evidence" value="ECO:0007669"/>
    <property type="project" value="UniProtKB-SubCell"/>
</dbReference>
<dbReference type="GO" id="GO:0015187">
    <property type="term" value="F:glycine transmembrane transporter activity"/>
    <property type="evidence" value="ECO:0007669"/>
    <property type="project" value="UniProtKB-UniRule"/>
</dbReference>
<keyword evidence="15" id="KW-1185">Reference proteome</keyword>
<evidence type="ECO:0000313" key="13">
    <source>
        <dbReference type="EMBL" id="RWS07500.1"/>
    </source>
</evidence>
<feature type="repeat" description="Solcar" evidence="11">
    <location>
        <begin position="31"/>
        <end position="116"/>
    </location>
</feature>
<dbReference type="PANTHER" id="PTHR46181:SF3">
    <property type="entry name" value="MITOCHONDRIAL GLYCINE TRANSPORTER"/>
    <property type="match status" value="1"/>
</dbReference>
<evidence type="ECO:0000256" key="7">
    <source>
        <dbReference type="ARBA" id="ARBA00023128"/>
    </source>
</evidence>
<dbReference type="InterPro" id="IPR030847">
    <property type="entry name" value="Hem25/SLC25A38"/>
</dbReference>
<dbReference type="OrthoDB" id="1924968at2759"/>
<evidence type="ECO:0000256" key="5">
    <source>
        <dbReference type="ARBA" id="ARBA00022792"/>
    </source>
</evidence>
<dbReference type="InterPro" id="IPR018108">
    <property type="entry name" value="MCP_transmembrane"/>
</dbReference>